<gene>
    <name evidence="1" type="ORF">POI8812_01482</name>
</gene>
<dbReference type="InterPro" id="IPR021508">
    <property type="entry name" value="Gp17-like"/>
</dbReference>
<accession>A0A2R8AAP6</accession>
<dbReference type="Gene3D" id="3.30.2000.30">
    <property type="match status" value="1"/>
</dbReference>
<dbReference type="OrthoDB" id="7644395at2"/>
<dbReference type="Proteomes" id="UP000244932">
    <property type="component" value="Unassembled WGS sequence"/>
</dbReference>
<evidence type="ECO:0000313" key="2">
    <source>
        <dbReference type="Proteomes" id="UP000244932"/>
    </source>
</evidence>
<dbReference type="AlphaFoldDB" id="A0A2R8AAP6"/>
<keyword evidence="2" id="KW-1185">Reference proteome</keyword>
<dbReference type="EMBL" id="OMKW01000002">
    <property type="protein sequence ID" value="SPF29175.1"/>
    <property type="molecule type" value="Genomic_DNA"/>
</dbReference>
<sequence length="133" mass="14402">MSGTCFSWPLQKALYAALNGSSAVTDLGAVYDAPPADAPSDYVVLGEDLVRRKGAPGEVLHLHDIVITVYSDADGFARAKALSAAVLGTLEDGPLSVEAARVVDLMFERARARRTRKGARRIEMRFRIILEDI</sequence>
<reference evidence="1 2" key="1">
    <citation type="submission" date="2018-03" db="EMBL/GenBank/DDBJ databases">
        <authorList>
            <person name="Keele B.F."/>
        </authorList>
    </citation>
    <scope>NUCLEOTIDE SEQUENCE [LARGE SCALE GENOMIC DNA]</scope>
    <source>
        <strain evidence="1 2">CeCT 8812</strain>
    </source>
</reference>
<proteinExistence type="predicted"/>
<name>A0A2R8AAP6_9RHOB</name>
<protein>
    <recommendedName>
        <fullName evidence="3">DUF3168 domain-containing protein</fullName>
    </recommendedName>
</protein>
<organism evidence="1 2">
    <name type="scientific">Pontivivens insulae</name>
    <dbReference type="NCBI Taxonomy" id="1639689"/>
    <lineage>
        <taxon>Bacteria</taxon>
        <taxon>Pseudomonadati</taxon>
        <taxon>Pseudomonadota</taxon>
        <taxon>Alphaproteobacteria</taxon>
        <taxon>Rhodobacterales</taxon>
        <taxon>Paracoccaceae</taxon>
        <taxon>Pontivivens</taxon>
    </lineage>
</organism>
<dbReference type="RefSeq" id="WP_108781895.1">
    <property type="nucleotide sequence ID" value="NZ_OMKW01000002.1"/>
</dbReference>
<dbReference type="Pfam" id="PF11367">
    <property type="entry name" value="Tail_completion_gp17"/>
    <property type="match status" value="1"/>
</dbReference>
<dbReference type="InterPro" id="IPR053745">
    <property type="entry name" value="Viral_Tail_Comp_sf"/>
</dbReference>
<evidence type="ECO:0000313" key="1">
    <source>
        <dbReference type="EMBL" id="SPF29175.1"/>
    </source>
</evidence>
<evidence type="ECO:0008006" key="3">
    <source>
        <dbReference type="Google" id="ProtNLM"/>
    </source>
</evidence>